<reference evidence="1" key="1">
    <citation type="journal article" date="2011" name="Nat. Biotechnol.">
        <title>Genome sequencing and comparison of two nonhuman primate animal models, the cynomolgus and Chinese rhesus macaques.</title>
        <authorList>
            <person name="Yan G."/>
            <person name="Zhang G."/>
            <person name="Fang X."/>
            <person name="Zhang Y."/>
            <person name="Li C."/>
            <person name="Ling F."/>
            <person name="Cooper D.N."/>
            <person name="Li Q."/>
            <person name="Li Y."/>
            <person name="van Gool A.J."/>
            <person name="Du H."/>
            <person name="Chen J."/>
            <person name="Chen R."/>
            <person name="Zhang P."/>
            <person name="Huang Z."/>
            <person name="Thompson J.R."/>
            <person name="Meng Y."/>
            <person name="Bai Y."/>
            <person name="Wang J."/>
            <person name="Zhuo M."/>
            <person name="Wang T."/>
            <person name="Huang Y."/>
            <person name="Wei L."/>
            <person name="Li J."/>
            <person name="Wang Z."/>
            <person name="Hu H."/>
            <person name="Yang P."/>
            <person name="Le L."/>
            <person name="Stenson P.D."/>
            <person name="Li B."/>
            <person name="Liu X."/>
            <person name="Ball E.V."/>
            <person name="An N."/>
            <person name="Huang Q."/>
            <person name="Zhang Y."/>
            <person name="Fan W."/>
            <person name="Zhang X."/>
            <person name="Li Y."/>
            <person name="Wang W."/>
            <person name="Katze M.G."/>
            <person name="Su B."/>
            <person name="Nielsen R."/>
            <person name="Yang H."/>
            <person name="Wang J."/>
            <person name="Wang X."/>
            <person name="Wang J."/>
        </authorList>
    </citation>
    <scope>NUCLEOTIDE SEQUENCE [LARGE SCALE GENOMIC DNA]</scope>
    <source>
        <strain evidence="1">CR-5</strain>
    </source>
</reference>
<gene>
    <name evidence="1" type="ORF">EGK_11490</name>
</gene>
<name>F7HIC3_MACMU</name>
<sequence>MEDTVKMVFENTEGSGIIKNIKQSSQPKEAVEEKNRVWATLGEINSTAFHQVEILALDTHKNEPGPILALSGHLPDHKI</sequence>
<accession>F7HIC3</accession>
<dbReference type="HOGENOM" id="CLU_2605409_0_0_1"/>
<dbReference type="EMBL" id="CM001254">
    <property type="protein sequence ID" value="EHH16234.1"/>
    <property type="molecule type" value="Genomic_DNA"/>
</dbReference>
<proteinExistence type="predicted"/>
<dbReference type="Proteomes" id="UP000013456">
    <property type="component" value="Chromosome 2"/>
</dbReference>
<organism evidence="1">
    <name type="scientific">Macaca mulatta</name>
    <name type="common">Rhesus macaque</name>
    <dbReference type="NCBI Taxonomy" id="9544"/>
    <lineage>
        <taxon>Eukaryota</taxon>
        <taxon>Metazoa</taxon>
        <taxon>Chordata</taxon>
        <taxon>Craniata</taxon>
        <taxon>Vertebrata</taxon>
        <taxon>Euteleostomi</taxon>
        <taxon>Mammalia</taxon>
        <taxon>Eutheria</taxon>
        <taxon>Euarchontoglires</taxon>
        <taxon>Primates</taxon>
        <taxon>Haplorrhini</taxon>
        <taxon>Catarrhini</taxon>
        <taxon>Cercopithecidae</taxon>
        <taxon>Cercopithecinae</taxon>
        <taxon>Macaca</taxon>
    </lineage>
</organism>
<dbReference type="AlphaFoldDB" id="F7HIC3"/>
<evidence type="ECO:0000313" key="1">
    <source>
        <dbReference type="EMBL" id="EHH16234.1"/>
    </source>
</evidence>
<protein>
    <submittedName>
        <fullName evidence="1">Uncharacterized protein</fullName>
    </submittedName>
</protein>